<dbReference type="AlphaFoldDB" id="A0A382FWZ3"/>
<dbReference type="EMBL" id="UINC01051989">
    <property type="protein sequence ID" value="SVB66783.1"/>
    <property type="molecule type" value="Genomic_DNA"/>
</dbReference>
<gene>
    <name evidence="1" type="ORF">METZ01_LOCUS219637</name>
</gene>
<proteinExistence type="predicted"/>
<protein>
    <submittedName>
        <fullName evidence="1">Uncharacterized protein</fullName>
    </submittedName>
</protein>
<sequence length="50" mass="5784">MRIDQEISELAQVSLEEVFEADPRARAEYEAQCDIWRDEAIAAQDEEVSK</sequence>
<evidence type="ECO:0000313" key="1">
    <source>
        <dbReference type="EMBL" id="SVB66783.1"/>
    </source>
</evidence>
<organism evidence="1">
    <name type="scientific">marine metagenome</name>
    <dbReference type="NCBI Taxonomy" id="408172"/>
    <lineage>
        <taxon>unclassified sequences</taxon>
        <taxon>metagenomes</taxon>
        <taxon>ecological metagenomes</taxon>
    </lineage>
</organism>
<reference evidence="1" key="1">
    <citation type="submission" date="2018-05" db="EMBL/GenBank/DDBJ databases">
        <authorList>
            <person name="Lanie J.A."/>
            <person name="Ng W.-L."/>
            <person name="Kazmierczak K.M."/>
            <person name="Andrzejewski T.M."/>
            <person name="Davidsen T.M."/>
            <person name="Wayne K.J."/>
            <person name="Tettelin H."/>
            <person name="Glass J.I."/>
            <person name="Rusch D."/>
            <person name="Podicherti R."/>
            <person name="Tsui H.-C.T."/>
            <person name="Winkler M.E."/>
        </authorList>
    </citation>
    <scope>NUCLEOTIDE SEQUENCE</scope>
</reference>
<accession>A0A382FWZ3</accession>
<name>A0A382FWZ3_9ZZZZ</name>